<dbReference type="GeneID" id="37020785"/>
<evidence type="ECO:0000256" key="1">
    <source>
        <dbReference type="ARBA" id="ARBA00008383"/>
    </source>
</evidence>
<dbReference type="AlphaFoldDB" id="A0A316V6U8"/>
<dbReference type="PANTHER" id="PTHR48228">
    <property type="entry name" value="SUCCINYL-COA--D-CITRAMALATE COA-TRANSFERASE"/>
    <property type="match status" value="1"/>
</dbReference>
<sequence>MGLPLEGIKVVEFSGLAPGPTVGLVLADFGADVIRIDKVGATLNPDTMTRGKKSIAISPKHPKGLRMLRTLISEADVIIDPFRPGVLERLGLGPKDVEEGRDGIKGNKKLVFARLTGYQRVGPYASMAGHDINYIAISGLLSMLGAKDGPPQPPINILGDFAGGSFICIMGILMALLERVRSGKGQVVEADMVTGARYLSTFLLLSSKLEHPTMGAPVNDGTEKSRGTKALDGGAPYYGVYKTKDNLWMSVGAIEPQFYTEMVQILGKHVSEDLRSRIPKPESQNDQSQYAEHKAIFSQAFSQKTRDEWTKIFISTDACVAPILNPEEAAVQAVEPRLKAEDINEGEPVVPQPAPHLSRTPARIPGGSSAYTPRDQDPGPELLLTPGEHTNEILTSWANVKDTEILELYKAKAIGGPDAPEVESKL</sequence>
<dbReference type="InterPro" id="IPR050509">
    <property type="entry name" value="CoA-transferase_III"/>
</dbReference>
<gene>
    <name evidence="3" type="ORF">FA14DRAFT_161200</name>
</gene>
<dbReference type="InterPro" id="IPR003673">
    <property type="entry name" value="CoA-Trfase_fam_III"/>
</dbReference>
<dbReference type="OrthoDB" id="16747at2759"/>
<dbReference type="InterPro" id="IPR044855">
    <property type="entry name" value="CoA-Trfase_III_dom3_sf"/>
</dbReference>
<accession>A0A316V6U8</accession>
<dbReference type="PANTHER" id="PTHR48228:SF5">
    <property type="entry name" value="ALPHA-METHYLACYL-COA RACEMASE"/>
    <property type="match status" value="1"/>
</dbReference>
<name>A0A316V6U8_9BASI</name>
<dbReference type="STRING" id="1280837.A0A316V6U8"/>
<evidence type="ECO:0000313" key="4">
    <source>
        <dbReference type="Proteomes" id="UP000245771"/>
    </source>
</evidence>
<dbReference type="RefSeq" id="XP_025353562.1">
    <property type="nucleotide sequence ID" value="XM_025499004.1"/>
</dbReference>
<dbReference type="EMBL" id="KZ819604">
    <property type="protein sequence ID" value="PWN33260.1"/>
    <property type="molecule type" value="Genomic_DNA"/>
</dbReference>
<reference evidence="3 4" key="1">
    <citation type="journal article" date="2018" name="Mol. Biol. Evol.">
        <title>Broad Genomic Sampling Reveals a Smut Pathogenic Ancestry of the Fungal Clade Ustilaginomycotina.</title>
        <authorList>
            <person name="Kijpornyongpan T."/>
            <person name="Mondo S.J."/>
            <person name="Barry K."/>
            <person name="Sandor L."/>
            <person name="Lee J."/>
            <person name="Lipzen A."/>
            <person name="Pangilinan J."/>
            <person name="LaButti K."/>
            <person name="Hainaut M."/>
            <person name="Henrissat B."/>
            <person name="Grigoriev I.V."/>
            <person name="Spatafora J.W."/>
            <person name="Aime M.C."/>
        </authorList>
    </citation>
    <scope>NUCLEOTIDE SEQUENCE [LARGE SCALE GENOMIC DNA]</scope>
    <source>
        <strain evidence="3 4">MCA 3882</strain>
    </source>
</reference>
<feature type="region of interest" description="Disordered" evidence="2">
    <location>
        <begin position="346"/>
        <end position="382"/>
    </location>
</feature>
<dbReference type="Gene3D" id="3.40.50.10540">
    <property type="entry name" value="Crotonobetainyl-coa:carnitine coa-transferase, domain 1"/>
    <property type="match status" value="1"/>
</dbReference>
<evidence type="ECO:0000256" key="2">
    <source>
        <dbReference type="SAM" id="MobiDB-lite"/>
    </source>
</evidence>
<comment type="similarity">
    <text evidence="1">Belongs to the CoA-transferase III family.</text>
</comment>
<organism evidence="3 4">
    <name type="scientific">Meira miltonrushii</name>
    <dbReference type="NCBI Taxonomy" id="1280837"/>
    <lineage>
        <taxon>Eukaryota</taxon>
        <taxon>Fungi</taxon>
        <taxon>Dikarya</taxon>
        <taxon>Basidiomycota</taxon>
        <taxon>Ustilaginomycotina</taxon>
        <taxon>Exobasidiomycetes</taxon>
        <taxon>Exobasidiales</taxon>
        <taxon>Brachybasidiaceae</taxon>
        <taxon>Meira</taxon>
    </lineage>
</organism>
<dbReference type="InterPro" id="IPR023606">
    <property type="entry name" value="CoA-Trfase_III_dom_1_sf"/>
</dbReference>
<dbReference type="Pfam" id="PF02515">
    <property type="entry name" value="CoA_transf_3"/>
    <property type="match status" value="1"/>
</dbReference>
<dbReference type="InParanoid" id="A0A316V6U8"/>
<keyword evidence="4" id="KW-1185">Reference proteome</keyword>
<protein>
    <submittedName>
        <fullName evidence="3">Putative alpha-methylacyl-CoA racemase</fullName>
    </submittedName>
</protein>
<evidence type="ECO:0000313" key="3">
    <source>
        <dbReference type="EMBL" id="PWN33260.1"/>
    </source>
</evidence>
<dbReference type="Proteomes" id="UP000245771">
    <property type="component" value="Unassembled WGS sequence"/>
</dbReference>
<dbReference type="Gene3D" id="3.30.1540.10">
    <property type="entry name" value="formyl-coa transferase, domain 3"/>
    <property type="match status" value="1"/>
</dbReference>
<dbReference type="GO" id="GO:0003824">
    <property type="term" value="F:catalytic activity"/>
    <property type="evidence" value="ECO:0007669"/>
    <property type="project" value="InterPro"/>
</dbReference>
<proteinExistence type="inferred from homology"/>
<dbReference type="SUPFAM" id="SSF89796">
    <property type="entry name" value="CoA-transferase family III (CaiB/BaiF)"/>
    <property type="match status" value="1"/>
</dbReference>